<dbReference type="EMBL" id="BAABFN010000001">
    <property type="protein sequence ID" value="GAA4302840.1"/>
    <property type="molecule type" value="Genomic_DNA"/>
</dbReference>
<evidence type="ECO:0000313" key="2">
    <source>
        <dbReference type="EMBL" id="GAA4302840.1"/>
    </source>
</evidence>
<reference evidence="3" key="1">
    <citation type="journal article" date="2019" name="Int. J. Syst. Evol. Microbiol.">
        <title>The Global Catalogue of Microorganisms (GCM) 10K type strain sequencing project: providing services to taxonomists for standard genome sequencing and annotation.</title>
        <authorList>
            <consortium name="The Broad Institute Genomics Platform"/>
            <consortium name="The Broad Institute Genome Sequencing Center for Infectious Disease"/>
            <person name="Wu L."/>
            <person name="Ma J."/>
        </authorList>
    </citation>
    <scope>NUCLEOTIDE SEQUENCE [LARGE SCALE GENOMIC DNA]</scope>
    <source>
        <strain evidence="3">JCM 17664</strain>
    </source>
</reference>
<organism evidence="2 3">
    <name type="scientific">Compostibacter hankyongensis</name>
    <dbReference type="NCBI Taxonomy" id="1007089"/>
    <lineage>
        <taxon>Bacteria</taxon>
        <taxon>Pseudomonadati</taxon>
        <taxon>Bacteroidota</taxon>
        <taxon>Chitinophagia</taxon>
        <taxon>Chitinophagales</taxon>
        <taxon>Chitinophagaceae</taxon>
        <taxon>Compostibacter</taxon>
    </lineage>
</organism>
<feature type="region of interest" description="Disordered" evidence="1">
    <location>
        <begin position="1"/>
        <end position="115"/>
    </location>
</feature>
<evidence type="ECO:0000313" key="3">
    <source>
        <dbReference type="Proteomes" id="UP001501207"/>
    </source>
</evidence>
<feature type="compositionally biased region" description="Basic and acidic residues" evidence="1">
    <location>
        <begin position="1"/>
        <end position="22"/>
    </location>
</feature>
<gene>
    <name evidence="2" type="ORF">GCM10023143_05550</name>
</gene>
<dbReference type="RefSeq" id="WP_344974984.1">
    <property type="nucleotide sequence ID" value="NZ_BAABFN010000001.1"/>
</dbReference>
<dbReference type="Proteomes" id="UP001501207">
    <property type="component" value="Unassembled WGS sequence"/>
</dbReference>
<evidence type="ECO:0000256" key="1">
    <source>
        <dbReference type="SAM" id="MobiDB-lite"/>
    </source>
</evidence>
<accession>A0ABP8FG22</accession>
<keyword evidence="3" id="KW-1185">Reference proteome</keyword>
<feature type="compositionally biased region" description="Acidic residues" evidence="1">
    <location>
        <begin position="70"/>
        <end position="96"/>
    </location>
</feature>
<protein>
    <submittedName>
        <fullName evidence="2">Uncharacterized protein</fullName>
    </submittedName>
</protein>
<proteinExistence type="predicted"/>
<sequence length="115" mass="13225">MARQDKHPEKPEKQQKEKKKEEEDFPGYPPYPPEEDILTPRHAGRKVKVDDSEEAPSEKVPELSQSKEDNTEEMPDVPGADLDDADESIGEEDEENNYYSLGGDRHEDLEDDRND</sequence>
<name>A0ABP8FG22_9BACT</name>
<comment type="caution">
    <text evidence="2">The sequence shown here is derived from an EMBL/GenBank/DDBJ whole genome shotgun (WGS) entry which is preliminary data.</text>
</comment>
<feature type="compositionally biased region" description="Basic and acidic residues" evidence="1">
    <location>
        <begin position="56"/>
        <end position="69"/>
    </location>
</feature>